<dbReference type="GO" id="GO:0005524">
    <property type="term" value="F:ATP binding"/>
    <property type="evidence" value="ECO:0007669"/>
    <property type="project" value="UniProtKB-KW"/>
</dbReference>
<dbReference type="PANTHER" id="PTHR10099:SF1">
    <property type="entry name" value="PHOSPHORIBOSYLFORMYLGLYCINAMIDINE SYNTHASE"/>
    <property type="match status" value="1"/>
</dbReference>
<dbReference type="Proteomes" id="UP000177777">
    <property type="component" value="Unassembled WGS sequence"/>
</dbReference>
<keyword evidence="7" id="KW-0315">Glutamine amidotransferase</keyword>
<sequence>MKIKNKKKPRIIIMSGYGLNCEEETKFAFDWAGGSADIVHINDLIKKPKMLKEYQIMVFPGGFSYGDDTGSGKAYANKFKNHLSKELEEFLSHDTLLIGICNGFQIITNLGIVPGALTYNKNGKYIDRWVDLKPVGKSPWLKGIKNISLPIAHGEGRYIKEKKVKNLAVAFKYTKGEIYDFQNLESNPNGSESDIAGVLAYNGRVLGLMPHPERAMFFHQSPLWQTKKQKSRKIPKGGMSLQIFKNAINYFDKREAREGVISLTASESMSKHRNRYFKQ</sequence>
<dbReference type="GO" id="GO:0004642">
    <property type="term" value="F:phosphoribosylformylglycinamidine synthase activity"/>
    <property type="evidence" value="ECO:0007669"/>
    <property type="project" value="InterPro"/>
</dbReference>
<protein>
    <submittedName>
        <fullName evidence="8">Uncharacterized protein</fullName>
    </submittedName>
</protein>
<dbReference type="PROSITE" id="PS51273">
    <property type="entry name" value="GATASE_TYPE_1"/>
    <property type="match status" value="1"/>
</dbReference>
<keyword evidence="6" id="KW-0067">ATP-binding</keyword>
<dbReference type="EMBL" id="MFUE01000013">
    <property type="protein sequence ID" value="OGI77580.1"/>
    <property type="molecule type" value="Genomic_DNA"/>
</dbReference>
<dbReference type="STRING" id="1801754.A3D42_01120"/>
<dbReference type="SUPFAM" id="SSF52317">
    <property type="entry name" value="Class I glutamine amidotransferase-like"/>
    <property type="match status" value="1"/>
</dbReference>
<evidence type="ECO:0000256" key="5">
    <source>
        <dbReference type="ARBA" id="ARBA00022801"/>
    </source>
</evidence>
<evidence type="ECO:0000256" key="2">
    <source>
        <dbReference type="ARBA" id="ARBA00022598"/>
    </source>
</evidence>
<dbReference type="GO" id="GO:0006189">
    <property type="term" value="P:'de novo' IMP biosynthetic process"/>
    <property type="evidence" value="ECO:0007669"/>
    <property type="project" value="InterPro"/>
</dbReference>
<name>A0A1F6W6N2_9BACT</name>
<accession>A0A1F6W6N2</accession>
<dbReference type="Gene3D" id="3.40.50.880">
    <property type="match status" value="1"/>
</dbReference>
<reference evidence="8 9" key="1">
    <citation type="journal article" date="2016" name="Nat. Commun.">
        <title>Thousands of microbial genomes shed light on interconnected biogeochemical processes in an aquifer system.</title>
        <authorList>
            <person name="Anantharaman K."/>
            <person name="Brown C.T."/>
            <person name="Hug L.A."/>
            <person name="Sharon I."/>
            <person name="Castelle C.J."/>
            <person name="Probst A.J."/>
            <person name="Thomas B.C."/>
            <person name="Singh A."/>
            <person name="Wilkins M.J."/>
            <person name="Karaoz U."/>
            <person name="Brodie E.L."/>
            <person name="Williams K.H."/>
            <person name="Hubbard S.S."/>
            <person name="Banfield J.F."/>
        </authorList>
    </citation>
    <scope>NUCLEOTIDE SEQUENCE [LARGE SCALE GENOMIC DNA]</scope>
</reference>
<dbReference type="Pfam" id="PF13507">
    <property type="entry name" value="GATase_5"/>
    <property type="match status" value="1"/>
</dbReference>
<evidence type="ECO:0000256" key="4">
    <source>
        <dbReference type="ARBA" id="ARBA00022755"/>
    </source>
</evidence>
<proteinExistence type="predicted"/>
<gene>
    <name evidence="8" type="ORF">A3D42_01120</name>
</gene>
<organism evidence="8 9">
    <name type="scientific">Candidatus Nomurabacteria bacterium RIFCSPHIGHO2_02_FULL_41_18</name>
    <dbReference type="NCBI Taxonomy" id="1801754"/>
    <lineage>
        <taxon>Bacteria</taxon>
        <taxon>Candidatus Nomuraibacteriota</taxon>
    </lineage>
</organism>
<dbReference type="PIRSF" id="PIRSF001586">
    <property type="entry name" value="FGAM_synth_I"/>
    <property type="match status" value="1"/>
</dbReference>
<dbReference type="GO" id="GO:0005737">
    <property type="term" value="C:cytoplasm"/>
    <property type="evidence" value="ECO:0007669"/>
    <property type="project" value="TreeGrafter"/>
</dbReference>
<keyword evidence="4" id="KW-0658">Purine biosynthesis</keyword>
<dbReference type="AlphaFoldDB" id="A0A1F6W6N2"/>
<comment type="caution">
    <text evidence="8">The sequence shown here is derived from an EMBL/GenBank/DDBJ whole genome shotgun (WGS) entry which is preliminary data.</text>
</comment>
<dbReference type="SMART" id="SM01211">
    <property type="entry name" value="GATase_5"/>
    <property type="match status" value="1"/>
</dbReference>
<evidence type="ECO:0000313" key="9">
    <source>
        <dbReference type="Proteomes" id="UP000177777"/>
    </source>
</evidence>
<evidence type="ECO:0000256" key="1">
    <source>
        <dbReference type="ARBA" id="ARBA00022490"/>
    </source>
</evidence>
<keyword evidence="2" id="KW-0436">Ligase</keyword>
<keyword evidence="5" id="KW-0378">Hydrolase</keyword>
<dbReference type="InterPro" id="IPR010075">
    <property type="entry name" value="PRibForGlyAmidine_synth_PurQ"/>
</dbReference>
<evidence type="ECO:0000256" key="7">
    <source>
        <dbReference type="ARBA" id="ARBA00022962"/>
    </source>
</evidence>
<evidence type="ECO:0000313" key="8">
    <source>
        <dbReference type="EMBL" id="OGI77580.1"/>
    </source>
</evidence>
<evidence type="ECO:0000256" key="6">
    <source>
        <dbReference type="ARBA" id="ARBA00022840"/>
    </source>
</evidence>
<dbReference type="GO" id="GO:0016787">
    <property type="term" value="F:hydrolase activity"/>
    <property type="evidence" value="ECO:0007669"/>
    <property type="project" value="UniProtKB-KW"/>
</dbReference>
<keyword evidence="1" id="KW-0963">Cytoplasm</keyword>
<evidence type="ECO:0000256" key="3">
    <source>
        <dbReference type="ARBA" id="ARBA00022741"/>
    </source>
</evidence>
<dbReference type="InterPro" id="IPR029062">
    <property type="entry name" value="Class_I_gatase-like"/>
</dbReference>
<keyword evidence="3" id="KW-0547">Nucleotide-binding</keyword>
<dbReference type="PANTHER" id="PTHR10099">
    <property type="entry name" value="PHOSPHORIBOSYLFORMYLGLYCINAMIDINE SYNTHASE"/>
    <property type="match status" value="1"/>
</dbReference>